<feature type="domain" description="RING-type" evidence="12">
    <location>
        <begin position="16"/>
        <end position="62"/>
    </location>
</feature>
<dbReference type="PROSITE" id="PS50119">
    <property type="entry name" value="ZF_BBOX"/>
    <property type="match status" value="2"/>
</dbReference>
<dbReference type="PROSITE" id="PS51154">
    <property type="entry name" value="MACRO"/>
    <property type="match status" value="2"/>
</dbReference>
<dbReference type="InterPro" id="IPR043472">
    <property type="entry name" value="Macro_dom-like"/>
</dbReference>
<sequence>MMSENFFDDVKKELECPVCQEQFSDVREPKILKCLHTFCKTCLTAWLPLQQREGELSCPTCRRITQCSANDINQLPSNLFCKQLVEIVEAYSGQLGHEDSPHCGICDEKKALKFYCVQCNAFLCEECAGVHEKGKVFKGHNVKEISNFNSNDVQTYFRRANVCKKHEDEVRYYCEKCNICICRDCALLDHREHNITSLDQGLDRKKSDITKRIEEVEDVGRRLQEQKASLENQKTRFDTSVDQSKLEIKRVAQQWINLIRRHEDAMMKELLKRKESLEREFLAKVTDVDEKLTSIKSSLEFGRDILERNNLPEILNVEETLGQRFEDFSSSAGFSGPIELNTPAVKYVATDMSFSESELGKLVDAETSTGQDKEMIESQQGGDFSRQGEPYDEPDEDSGQVGNAIVQSDKPILLRFRARDGNMEEGKFRAIRIDESSCLLQLCHGSYAHFGLILEYFCLLIDSRRLLEGRHKIDNTPIEVRVQPPMKKVPPDPVMVHVQGPNLEKTSKDRLELYLEKFSNVEVKDIQFGSNDNALAVFDSEPDFPTLFEKVHKDTKGVDGRRLHLARVPLCTCIQVTGLSERSSNDTIAFYFDNERLSGGKDVLKMERLWKDEALVFFEDPSSKKHFTRNSYDNTKKDRDTKNYDSELGKVFHELKIEIEDSKDSHHSQAVNCVSAVDKRKNSSPSLEERVGQLTHFLHDFKKARLEIDSEIFLEITKRWEAQGSVVASRDFQISLNSHQRRAEIIGKRLCVDAEMKKMEDLVKAVKEDTELMKTVVEVVEDSFPAPKLHLLEASGICETLQDDQRHVAISVDSIQKQLKMKGPRCHLQQVKIEVFKFISKMVNKTIELPGKVVTVLKRPQVLEFMHDLFTQNNIRAVLLFDQSQRSNEISVVGVDSTTAREAEVLLHDTVQQMSLHLTPENAALLQGSLWRHFRSSIASNFKVQVTEDLSHSTIWVCGITKSVNECFGKITDFLERNTILFKVIPAERGVIMFVSEVWKTKLEEIKGELSKFFIGINVNPNGEGVEVSGTTEGLKRCLPKVCELLDAIHKRFVEIDKPGMKKFFKNEKGQSMLKATGEKNRCIILPKEDHEVENEANELEEEEDFRSSQELICSYVTNEGKKISVFKGDITKENVDVIVNAANNDLKHIGGLAAAILRAGGQQIQDECDNYVKNNGSVLEGHVMVSTPGRLACKKVVHAVGPRWDFKAKRLADEGEETKQERFLKYAVGNSLKEAMTCRSIAIPAISSGVFGFPRDLWAKVILNAVLDFCVKNPMCTLSDIRLINIDSPTVQAFEEEMKTRFGAEKNFKEREGHTPEPAFVVEPKRHSFGMLKTQSPYLVTPQNIRITVKPGNLAKEQADIIVGTAASNLNLNQNPCTRALRDAAGPCLQQECSRIGQVAAGDIVVNNSPGKLRCNAVIFAVCCDWNKGGAKQVLKNLLQKCLQTASARGARSIVFPSIGTGTPWFPPVEVAKVYFDEVILFSQRNSMTTIKDVRFVPHDQDAPSIQAFYEEMKKRLPSKARSPVKRRNQFAGLASEEMNLAINTSLELVIYAGCQRDLNKAVNDINEIMRDKSKKQVIKRDAITKLSLEHSRRIHTIELRYDVKATVESTVGRIAINGQTEDILNAMGEIHKLLDQVKEEEEEELKRV</sequence>
<dbReference type="Gene3D" id="3.30.40.10">
    <property type="entry name" value="Zinc/RING finger domain, C3HC4 (zinc finger)"/>
    <property type="match status" value="1"/>
</dbReference>
<evidence type="ECO:0000256" key="2">
    <source>
        <dbReference type="ARBA" id="ARBA00022676"/>
    </source>
</evidence>
<keyword evidence="10" id="KW-0175">Coiled coil</keyword>
<dbReference type="PROSITE" id="PS50089">
    <property type="entry name" value="ZF_RING_2"/>
    <property type="match status" value="1"/>
</dbReference>
<dbReference type="GO" id="GO:1990404">
    <property type="term" value="F:NAD+-protein mono-ADP-ribosyltransferase activity"/>
    <property type="evidence" value="ECO:0007669"/>
    <property type="project" value="TreeGrafter"/>
</dbReference>
<feature type="domain" description="Macro" evidence="14">
    <location>
        <begin position="1335"/>
        <end position="1518"/>
    </location>
</feature>
<dbReference type="SMART" id="SM00336">
    <property type="entry name" value="BBOX"/>
    <property type="match status" value="2"/>
</dbReference>
<dbReference type="Proteomes" id="UP001249851">
    <property type="component" value="Unassembled WGS sequence"/>
</dbReference>
<dbReference type="CDD" id="cd19757">
    <property type="entry name" value="Bbox1"/>
    <property type="match status" value="1"/>
</dbReference>
<feature type="domain" description="B box-type" evidence="13">
    <location>
        <begin position="98"/>
        <end position="145"/>
    </location>
</feature>
<dbReference type="Pfam" id="PF00643">
    <property type="entry name" value="zf-B_box"/>
    <property type="match status" value="2"/>
</dbReference>
<evidence type="ECO:0000313" key="16">
    <source>
        <dbReference type="Proteomes" id="UP001249851"/>
    </source>
</evidence>
<proteinExistence type="predicted"/>
<protein>
    <submittedName>
        <fullName evidence="15">Protein mono-ADP-ribosyltransferase PARP14</fullName>
    </submittedName>
</protein>
<dbReference type="InterPro" id="IPR052056">
    <property type="entry name" value="Mono-ARTD/PARP"/>
</dbReference>
<evidence type="ECO:0000256" key="9">
    <source>
        <dbReference type="PROSITE-ProRule" id="PRU00024"/>
    </source>
</evidence>
<dbReference type="PANTHER" id="PTHR14453:SF102">
    <property type="entry name" value="PROTEIN MONO-ADP-RIBOSYLTRANSFERASE PARP14-LIKE"/>
    <property type="match status" value="1"/>
</dbReference>
<evidence type="ECO:0000256" key="8">
    <source>
        <dbReference type="ARBA" id="ARBA00023242"/>
    </source>
</evidence>
<dbReference type="CDD" id="cd02907">
    <property type="entry name" value="Macro_Af1521_BAL-like"/>
    <property type="match status" value="1"/>
</dbReference>
<evidence type="ECO:0000259" key="14">
    <source>
        <dbReference type="PROSITE" id="PS51154"/>
    </source>
</evidence>
<dbReference type="InterPro" id="IPR001841">
    <property type="entry name" value="Znf_RING"/>
</dbReference>
<dbReference type="SMART" id="SM00184">
    <property type="entry name" value="RING"/>
    <property type="match status" value="2"/>
</dbReference>
<dbReference type="SUPFAM" id="SSF52949">
    <property type="entry name" value="Macro domain-like"/>
    <property type="match status" value="2"/>
</dbReference>
<dbReference type="Gene3D" id="3.30.160.60">
    <property type="entry name" value="Classic Zinc Finger"/>
    <property type="match status" value="1"/>
</dbReference>
<evidence type="ECO:0000256" key="6">
    <source>
        <dbReference type="ARBA" id="ARBA00022833"/>
    </source>
</evidence>
<dbReference type="PANTHER" id="PTHR14453">
    <property type="entry name" value="PARP/ZINC FINGER CCCH TYPE DOMAIN CONTAINING PROTEIN"/>
    <property type="match status" value="1"/>
</dbReference>
<dbReference type="InterPro" id="IPR027370">
    <property type="entry name" value="Znf-RING_euk"/>
</dbReference>
<keyword evidence="7" id="KW-0520">NAD</keyword>
<dbReference type="Gene3D" id="3.40.220.10">
    <property type="entry name" value="Leucine Aminopeptidase, subunit E, domain 1"/>
    <property type="match status" value="2"/>
</dbReference>
<evidence type="ECO:0000256" key="11">
    <source>
        <dbReference type="SAM" id="MobiDB-lite"/>
    </source>
</evidence>
<evidence type="ECO:0000256" key="4">
    <source>
        <dbReference type="ARBA" id="ARBA00022723"/>
    </source>
</evidence>
<keyword evidence="4" id="KW-0479">Metal-binding</keyword>
<dbReference type="Pfam" id="PF23085">
    <property type="entry name" value="RRM_PARP14_3"/>
    <property type="match status" value="1"/>
</dbReference>
<dbReference type="InterPro" id="IPR017907">
    <property type="entry name" value="Znf_RING_CS"/>
</dbReference>
<keyword evidence="3" id="KW-0808">Transferase</keyword>
<dbReference type="Pfam" id="PF01661">
    <property type="entry name" value="Macro"/>
    <property type="match status" value="2"/>
</dbReference>
<keyword evidence="8" id="KW-0539">Nucleus</keyword>
<dbReference type="SUPFAM" id="SSF57850">
    <property type="entry name" value="RING/U-box"/>
    <property type="match status" value="1"/>
</dbReference>
<dbReference type="InterPro" id="IPR012677">
    <property type="entry name" value="Nucleotide-bd_a/b_plait_sf"/>
</dbReference>
<dbReference type="GO" id="GO:0070212">
    <property type="term" value="P:protein poly-ADP-ribosylation"/>
    <property type="evidence" value="ECO:0007669"/>
    <property type="project" value="TreeGrafter"/>
</dbReference>
<dbReference type="SUPFAM" id="SSF57845">
    <property type="entry name" value="B-box zinc-binding domain"/>
    <property type="match status" value="1"/>
</dbReference>
<keyword evidence="2" id="KW-0328">Glycosyltransferase</keyword>
<feature type="domain" description="Macro" evidence="14">
    <location>
        <begin position="1111"/>
        <end position="1303"/>
    </location>
</feature>
<dbReference type="SMART" id="SM00506">
    <property type="entry name" value="A1pp"/>
    <property type="match status" value="2"/>
</dbReference>
<accession>A0AAD9UR60</accession>
<dbReference type="InterPro" id="IPR000315">
    <property type="entry name" value="Znf_B-box"/>
</dbReference>
<dbReference type="GO" id="GO:0003950">
    <property type="term" value="F:NAD+ poly-ADP-ribosyltransferase activity"/>
    <property type="evidence" value="ECO:0007669"/>
    <property type="project" value="TreeGrafter"/>
</dbReference>
<evidence type="ECO:0000256" key="3">
    <source>
        <dbReference type="ARBA" id="ARBA00022679"/>
    </source>
</evidence>
<dbReference type="InterPro" id="IPR013083">
    <property type="entry name" value="Znf_RING/FYVE/PHD"/>
</dbReference>
<dbReference type="InterPro" id="IPR002589">
    <property type="entry name" value="Macro_dom"/>
</dbReference>
<name>A0AAD9UR60_ACRCE</name>
<organism evidence="15 16">
    <name type="scientific">Acropora cervicornis</name>
    <name type="common">Staghorn coral</name>
    <dbReference type="NCBI Taxonomy" id="6130"/>
    <lineage>
        <taxon>Eukaryota</taxon>
        <taxon>Metazoa</taxon>
        <taxon>Cnidaria</taxon>
        <taxon>Anthozoa</taxon>
        <taxon>Hexacorallia</taxon>
        <taxon>Scleractinia</taxon>
        <taxon>Astrocoeniina</taxon>
        <taxon>Acroporidae</taxon>
        <taxon>Acropora</taxon>
    </lineage>
</organism>
<evidence type="ECO:0000256" key="5">
    <source>
        <dbReference type="ARBA" id="ARBA00022771"/>
    </source>
</evidence>
<dbReference type="GO" id="GO:0008270">
    <property type="term" value="F:zinc ion binding"/>
    <property type="evidence" value="ECO:0007669"/>
    <property type="project" value="UniProtKB-KW"/>
</dbReference>
<evidence type="ECO:0000256" key="7">
    <source>
        <dbReference type="ARBA" id="ARBA00023027"/>
    </source>
</evidence>
<evidence type="ECO:0000259" key="13">
    <source>
        <dbReference type="PROSITE" id="PS50119"/>
    </source>
</evidence>
<dbReference type="Gene3D" id="3.30.70.330">
    <property type="match status" value="1"/>
</dbReference>
<gene>
    <name evidence="15" type="ORF">P5673_033463</name>
</gene>
<feature type="region of interest" description="Disordered" evidence="11">
    <location>
        <begin position="365"/>
        <end position="403"/>
    </location>
</feature>
<dbReference type="Pfam" id="PF13445">
    <property type="entry name" value="zf-RING_UBOX"/>
    <property type="match status" value="1"/>
</dbReference>
<keyword evidence="5 9" id="KW-0863">Zinc-finger</keyword>
<dbReference type="GO" id="GO:0005634">
    <property type="term" value="C:nucleus"/>
    <property type="evidence" value="ECO:0007669"/>
    <property type="project" value="UniProtKB-SubCell"/>
</dbReference>
<feature type="domain" description="B box-type" evidence="13">
    <location>
        <begin position="158"/>
        <end position="198"/>
    </location>
</feature>
<reference evidence="15" key="2">
    <citation type="journal article" date="2023" name="Science">
        <title>Genomic signatures of disease resistance in endangered staghorn corals.</title>
        <authorList>
            <person name="Vollmer S.V."/>
            <person name="Selwyn J.D."/>
            <person name="Despard B.A."/>
            <person name="Roesel C.L."/>
        </authorList>
    </citation>
    <scope>NUCLEOTIDE SEQUENCE</scope>
    <source>
        <strain evidence="15">K2</strain>
    </source>
</reference>
<dbReference type="EMBL" id="JARQWQ010000270">
    <property type="protein sequence ID" value="KAK2546813.1"/>
    <property type="molecule type" value="Genomic_DNA"/>
</dbReference>
<keyword evidence="6" id="KW-0862">Zinc</keyword>
<comment type="caution">
    <text evidence="15">The sequence shown here is derived from an EMBL/GenBank/DDBJ whole genome shotgun (WGS) entry which is preliminary data.</text>
</comment>
<evidence type="ECO:0000256" key="10">
    <source>
        <dbReference type="SAM" id="Coils"/>
    </source>
</evidence>
<evidence type="ECO:0000259" key="12">
    <source>
        <dbReference type="PROSITE" id="PS50089"/>
    </source>
</evidence>
<dbReference type="PROSITE" id="PS00518">
    <property type="entry name" value="ZF_RING_1"/>
    <property type="match status" value="1"/>
</dbReference>
<dbReference type="GO" id="GO:0005737">
    <property type="term" value="C:cytoplasm"/>
    <property type="evidence" value="ECO:0007669"/>
    <property type="project" value="TreeGrafter"/>
</dbReference>
<comment type="subcellular location">
    <subcellularLocation>
        <location evidence="1">Nucleus</location>
    </subcellularLocation>
</comment>
<reference evidence="15" key="1">
    <citation type="journal article" date="2023" name="G3 (Bethesda)">
        <title>Whole genome assembly and annotation of the endangered Caribbean coral Acropora cervicornis.</title>
        <authorList>
            <person name="Selwyn J.D."/>
            <person name="Vollmer S.V."/>
        </authorList>
    </citation>
    <scope>NUCLEOTIDE SEQUENCE</scope>
    <source>
        <strain evidence="15">K2</strain>
    </source>
</reference>
<dbReference type="GO" id="GO:0010629">
    <property type="term" value="P:negative regulation of gene expression"/>
    <property type="evidence" value="ECO:0007669"/>
    <property type="project" value="TreeGrafter"/>
</dbReference>
<evidence type="ECO:0000256" key="1">
    <source>
        <dbReference type="ARBA" id="ARBA00004123"/>
    </source>
</evidence>
<feature type="coiled-coil region" evidence="10">
    <location>
        <begin position="206"/>
        <end position="236"/>
    </location>
</feature>
<evidence type="ECO:0000313" key="15">
    <source>
        <dbReference type="EMBL" id="KAK2546813.1"/>
    </source>
</evidence>
<keyword evidence="16" id="KW-1185">Reference proteome</keyword>
<dbReference type="GO" id="GO:0003714">
    <property type="term" value="F:transcription corepressor activity"/>
    <property type="evidence" value="ECO:0007669"/>
    <property type="project" value="TreeGrafter"/>
</dbReference>